<keyword evidence="3" id="KW-1185">Reference proteome</keyword>
<keyword evidence="1" id="KW-0812">Transmembrane</keyword>
<evidence type="ECO:0000256" key="1">
    <source>
        <dbReference type="SAM" id="Phobius"/>
    </source>
</evidence>
<feature type="transmembrane region" description="Helical" evidence="1">
    <location>
        <begin position="12"/>
        <end position="31"/>
    </location>
</feature>
<accession>A0A5N5WWW0</accession>
<reference evidence="2 3" key="1">
    <citation type="submission" date="2019-04" db="EMBL/GenBank/DDBJ databases">
        <title>Friends and foes A comparative genomics study of 23 Aspergillus species from section Flavi.</title>
        <authorList>
            <consortium name="DOE Joint Genome Institute"/>
            <person name="Kjaerbolling I."/>
            <person name="Vesth T."/>
            <person name="Frisvad J.C."/>
            <person name="Nybo J.L."/>
            <person name="Theobald S."/>
            <person name="Kildgaard S."/>
            <person name="Isbrandt T."/>
            <person name="Kuo A."/>
            <person name="Sato A."/>
            <person name="Lyhne E.K."/>
            <person name="Kogle M.E."/>
            <person name="Wiebenga A."/>
            <person name="Kun R.S."/>
            <person name="Lubbers R.J."/>
            <person name="Makela M.R."/>
            <person name="Barry K."/>
            <person name="Chovatia M."/>
            <person name="Clum A."/>
            <person name="Daum C."/>
            <person name="Haridas S."/>
            <person name="He G."/>
            <person name="LaButti K."/>
            <person name="Lipzen A."/>
            <person name="Mondo S."/>
            <person name="Riley R."/>
            <person name="Salamov A."/>
            <person name="Simmons B.A."/>
            <person name="Magnuson J.K."/>
            <person name="Henrissat B."/>
            <person name="Mortensen U.H."/>
            <person name="Larsen T.O."/>
            <person name="Devries R.P."/>
            <person name="Grigoriev I.V."/>
            <person name="Machida M."/>
            <person name="Baker S.E."/>
            <person name="Andersen M.R."/>
        </authorList>
    </citation>
    <scope>NUCLEOTIDE SEQUENCE [LARGE SCALE GENOMIC DNA]</scope>
    <source>
        <strain evidence="2 3">CBS 151.66</strain>
    </source>
</reference>
<dbReference type="Proteomes" id="UP000326565">
    <property type="component" value="Unassembled WGS sequence"/>
</dbReference>
<evidence type="ECO:0000313" key="2">
    <source>
        <dbReference type="EMBL" id="KAB8073048.1"/>
    </source>
</evidence>
<sequence length="77" mass="8843">MQSRIFQPSELVLYWVCFVLFCMCLSSNLPFSSNFCHLHMMEAMKLSPGHNAGAYLTVCMCLPRCYWRRTVLKSVGG</sequence>
<organism evidence="2 3">
    <name type="scientific">Aspergillus leporis</name>
    <dbReference type="NCBI Taxonomy" id="41062"/>
    <lineage>
        <taxon>Eukaryota</taxon>
        <taxon>Fungi</taxon>
        <taxon>Dikarya</taxon>
        <taxon>Ascomycota</taxon>
        <taxon>Pezizomycotina</taxon>
        <taxon>Eurotiomycetes</taxon>
        <taxon>Eurotiomycetidae</taxon>
        <taxon>Eurotiales</taxon>
        <taxon>Aspergillaceae</taxon>
        <taxon>Aspergillus</taxon>
        <taxon>Aspergillus subgen. Circumdati</taxon>
    </lineage>
</organism>
<protein>
    <submittedName>
        <fullName evidence="2">Uncharacterized protein</fullName>
    </submittedName>
</protein>
<keyword evidence="1" id="KW-1133">Transmembrane helix</keyword>
<evidence type="ECO:0000313" key="3">
    <source>
        <dbReference type="Proteomes" id="UP000326565"/>
    </source>
</evidence>
<proteinExistence type="predicted"/>
<name>A0A5N5WWW0_9EURO</name>
<keyword evidence="1" id="KW-0472">Membrane</keyword>
<dbReference type="AlphaFoldDB" id="A0A5N5WWW0"/>
<gene>
    <name evidence="2" type="ORF">BDV29DRAFT_176191</name>
</gene>
<dbReference type="EMBL" id="ML732234">
    <property type="protein sequence ID" value="KAB8073048.1"/>
    <property type="molecule type" value="Genomic_DNA"/>
</dbReference>